<proteinExistence type="predicted"/>
<dbReference type="RefSeq" id="WP_251835465.1">
    <property type="nucleotide sequence ID" value="NZ_JACSQG010000002.1"/>
</dbReference>
<keyword evidence="1" id="KW-1133">Transmembrane helix</keyword>
<protein>
    <submittedName>
        <fullName evidence="2">Uncharacterized protein</fullName>
    </submittedName>
</protein>
<evidence type="ECO:0000313" key="2">
    <source>
        <dbReference type="EMBL" id="MBD7976681.1"/>
    </source>
</evidence>
<keyword evidence="1" id="KW-0812">Transmembrane</keyword>
<feature type="transmembrane region" description="Helical" evidence="1">
    <location>
        <begin position="46"/>
        <end position="71"/>
    </location>
</feature>
<evidence type="ECO:0000256" key="1">
    <source>
        <dbReference type="SAM" id="Phobius"/>
    </source>
</evidence>
<name>A0ABR8TLN7_9PSED</name>
<keyword evidence="1" id="KW-0472">Membrane</keyword>
<gene>
    <name evidence="2" type="ORF">H9642_05700</name>
</gene>
<keyword evidence="3" id="KW-1185">Reference proteome</keyword>
<dbReference type="EMBL" id="JACSQG010000002">
    <property type="protein sequence ID" value="MBD7976681.1"/>
    <property type="molecule type" value="Genomic_DNA"/>
</dbReference>
<reference evidence="2 3" key="1">
    <citation type="submission" date="2020-08" db="EMBL/GenBank/DDBJ databases">
        <title>A Genomic Blueprint of the Chicken Gut Microbiome.</title>
        <authorList>
            <person name="Gilroy R."/>
            <person name="Ravi A."/>
            <person name="Getino M."/>
            <person name="Pursley I."/>
            <person name="Horton D.L."/>
            <person name="Alikhan N.-F."/>
            <person name="Baker D."/>
            <person name="Gharbi K."/>
            <person name="Hall N."/>
            <person name="Watson M."/>
            <person name="Adriaenssens E.M."/>
            <person name="Foster-Nyarko E."/>
            <person name="Jarju S."/>
            <person name="Secka A."/>
            <person name="Antonio M."/>
            <person name="Oren A."/>
            <person name="Chaudhuri R."/>
            <person name="La Ragione R.M."/>
            <person name="Hildebrand F."/>
            <person name="Pallen M.J."/>
        </authorList>
    </citation>
    <scope>NUCLEOTIDE SEQUENCE [LARGE SCALE GENOMIC DNA]</scope>
    <source>
        <strain evidence="2 3">Sa2CUA2</strain>
    </source>
</reference>
<dbReference type="Proteomes" id="UP000611945">
    <property type="component" value="Unassembled WGS sequence"/>
</dbReference>
<organism evidence="2 3">
    <name type="scientific">Serpens gallinarum</name>
    <dbReference type="NCBI Taxonomy" id="2763075"/>
    <lineage>
        <taxon>Bacteria</taxon>
        <taxon>Pseudomonadati</taxon>
        <taxon>Pseudomonadota</taxon>
        <taxon>Gammaproteobacteria</taxon>
        <taxon>Pseudomonadales</taxon>
        <taxon>Pseudomonadaceae</taxon>
        <taxon>Pseudomonas</taxon>
    </lineage>
</organism>
<feature type="transmembrane region" description="Helical" evidence="1">
    <location>
        <begin position="83"/>
        <end position="106"/>
    </location>
</feature>
<comment type="caution">
    <text evidence="2">The sequence shown here is derived from an EMBL/GenBank/DDBJ whole genome shotgun (WGS) entry which is preliminary data.</text>
</comment>
<sequence length="112" mass="11768">MNRSAFSPAQIPLGLVIWSLWFVAVYGAQGLGCELAPPSPQAGATTWLNAALGLFTALTLALLLLLAWRFWRLAAATAAQRFVARLSAGVHLVAALATAFIGLPLLSLPPCL</sequence>
<accession>A0ABR8TLN7</accession>
<evidence type="ECO:0000313" key="3">
    <source>
        <dbReference type="Proteomes" id="UP000611945"/>
    </source>
</evidence>